<feature type="compositionally biased region" description="Low complexity" evidence="2">
    <location>
        <begin position="11"/>
        <end position="20"/>
    </location>
</feature>
<dbReference type="GO" id="GO:0001732">
    <property type="term" value="P:formation of cytoplasmic translation initiation complex"/>
    <property type="evidence" value="ECO:0007669"/>
    <property type="project" value="TreeGrafter"/>
</dbReference>
<accession>A0A0L0VVG8</accession>
<sequence>MFENDTNNQMSSSELPASSVPSLLSFNRDQELVPTQSLGKSGVLQPNSATLLRTHLTRLASALTISLNHIMPVLSKINETAVPDLDMKQDIEEAKAKALRIIQIQEEQQIRLRKQNKGREIQKLKDEADKIRAAEAEKVALALAAQAGLTVDIKNLNGVDTNTIVQTGAEQIKQEKKELAAKMTMVNKRLDHTERALRQEEILLLDENYELQQTQDETNMKKLQEEF</sequence>
<organism evidence="3 4">
    <name type="scientific">Puccinia striiformis f. sp. tritici PST-78</name>
    <dbReference type="NCBI Taxonomy" id="1165861"/>
    <lineage>
        <taxon>Eukaryota</taxon>
        <taxon>Fungi</taxon>
        <taxon>Dikarya</taxon>
        <taxon>Basidiomycota</taxon>
        <taxon>Pucciniomycotina</taxon>
        <taxon>Pucciniomycetes</taxon>
        <taxon>Pucciniales</taxon>
        <taxon>Pucciniaceae</taxon>
        <taxon>Puccinia</taxon>
    </lineage>
</organism>
<proteinExistence type="predicted"/>
<comment type="caution">
    <text evidence="3">The sequence shown here is derived from an EMBL/GenBank/DDBJ whole genome shotgun (WGS) entry which is preliminary data.</text>
</comment>
<dbReference type="PANTHER" id="PTHR14005">
    <property type="entry name" value="EUKARYOTIC TRANSLATION INITIATION FACTOR 3, THETA SUBUNIT"/>
    <property type="match status" value="1"/>
</dbReference>
<evidence type="ECO:0000256" key="1">
    <source>
        <dbReference type="SAM" id="Coils"/>
    </source>
</evidence>
<keyword evidence="4" id="KW-1185">Reference proteome</keyword>
<protein>
    <submittedName>
        <fullName evidence="3">Uncharacterized protein</fullName>
    </submittedName>
</protein>
<dbReference type="EMBL" id="AJIL01000019">
    <property type="protein sequence ID" value="KNF03197.1"/>
    <property type="molecule type" value="Genomic_DNA"/>
</dbReference>
<dbReference type="InterPro" id="IPR027512">
    <property type="entry name" value="EIF3A"/>
</dbReference>
<dbReference type="GO" id="GO:0071541">
    <property type="term" value="C:eukaryotic translation initiation factor 3 complex, eIF3m"/>
    <property type="evidence" value="ECO:0007669"/>
    <property type="project" value="TreeGrafter"/>
</dbReference>
<gene>
    <name evidence="3" type="ORF">PSTG_03784</name>
</gene>
<feature type="region of interest" description="Disordered" evidence="2">
    <location>
        <begin position="1"/>
        <end position="20"/>
    </location>
</feature>
<dbReference type="STRING" id="1165861.A0A0L0VVG8"/>
<keyword evidence="1" id="KW-0175">Coiled coil</keyword>
<dbReference type="AlphaFoldDB" id="A0A0L0VVG8"/>
<dbReference type="GO" id="GO:0043614">
    <property type="term" value="C:multi-eIF complex"/>
    <property type="evidence" value="ECO:0007669"/>
    <property type="project" value="TreeGrafter"/>
</dbReference>
<name>A0A0L0VVG8_9BASI</name>
<feature type="compositionally biased region" description="Polar residues" evidence="2">
    <location>
        <begin position="1"/>
        <end position="10"/>
    </location>
</feature>
<feature type="coiled-coil region" evidence="1">
    <location>
        <begin position="88"/>
        <end position="134"/>
    </location>
</feature>
<evidence type="ECO:0000256" key="2">
    <source>
        <dbReference type="SAM" id="MobiDB-lite"/>
    </source>
</evidence>
<dbReference type="Proteomes" id="UP000054564">
    <property type="component" value="Unassembled WGS sequence"/>
</dbReference>
<dbReference type="GO" id="GO:0002188">
    <property type="term" value="P:translation reinitiation"/>
    <property type="evidence" value="ECO:0007669"/>
    <property type="project" value="TreeGrafter"/>
</dbReference>
<evidence type="ECO:0000313" key="3">
    <source>
        <dbReference type="EMBL" id="KNF03197.1"/>
    </source>
</evidence>
<dbReference type="GO" id="GO:0003743">
    <property type="term" value="F:translation initiation factor activity"/>
    <property type="evidence" value="ECO:0007669"/>
    <property type="project" value="TreeGrafter"/>
</dbReference>
<dbReference type="GO" id="GO:0003729">
    <property type="term" value="F:mRNA binding"/>
    <property type="evidence" value="ECO:0007669"/>
    <property type="project" value="TreeGrafter"/>
</dbReference>
<evidence type="ECO:0000313" key="4">
    <source>
        <dbReference type="Proteomes" id="UP000054564"/>
    </source>
</evidence>
<dbReference type="GO" id="GO:0071540">
    <property type="term" value="C:eukaryotic translation initiation factor 3 complex, eIF3e"/>
    <property type="evidence" value="ECO:0007669"/>
    <property type="project" value="TreeGrafter"/>
</dbReference>
<dbReference type="PANTHER" id="PTHR14005:SF0">
    <property type="entry name" value="EUKARYOTIC TRANSLATION INITIATION FACTOR 3 SUBUNIT A"/>
    <property type="match status" value="1"/>
</dbReference>
<reference evidence="4" key="1">
    <citation type="submission" date="2014-03" db="EMBL/GenBank/DDBJ databases">
        <title>The Genome Sequence of Puccinia striiformis f. sp. tritici PST-78.</title>
        <authorList>
            <consortium name="The Broad Institute Genome Sequencing Platform"/>
            <person name="Cuomo C."/>
            <person name="Hulbert S."/>
            <person name="Chen X."/>
            <person name="Walker B."/>
            <person name="Young S.K."/>
            <person name="Zeng Q."/>
            <person name="Gargeya S."/>
            <person name="Fitzgerald M."/>
            <person name="Haas B."/>
            <person name="Abouelleil A."/>
            <person name="Alvarado L."/>
            <person name="Arachchi H.M."/>
            <person name="Berlin A.M."/>
            <person name="Chapman S.B."/>
            <person name="Goldberg J."/>
            <person name="Griggs A."/>
            <person name="Gujja S."/>
            <person name="Hansen M."/>
            <person name="Howarth C."/>
            <person name="Imamovic A."/>
            <person name="Larimer J."/>
            <person name="McCowan C."/>
            <person name="Montmayeur A."/>
            <person name="Murphy C."/>
            <person name="Neiman D."/>
            <person name="Pearson M."/>
            <person name="Priest M."/>
            <person name="Roberts A."/>
            <person name="Saif S."/>
            <person name="Shea T."/>
            <person name="Sisk P."/>
            <person name="Sykes S."/>
            <person name="Wortman J."/>
            <person name="Nusbaum C."/>
            <person name="Birren B."/>
        </authorList>
    </citation>
    <scope>NUCLEOTIDE SEQUENCE [LARGE SCALE GENOMIC DNA]</scope>
    <source>
        <strain evidence="4">race PST-78</strain>
    </source>
</reference>